<evidence type="ECO:0000313" key="1">
    <source>
        <dbReference type="EMBL" id="MCI58204.1"/>
    </source>
</evidence>
<evidence type="ECO:0000313" key="2">
    <source>
        <dbReference type="Proteomes" id="UP000265520"/>
    </source>
</evidence>
<reference evidence="1 2" key="1">
    <citation type="journal article" date="2018" name="Front. Plant Sci.">
        <title>Red Clover (Trifolium pratense) and Zigzag Clover (T. medium) - A Picture of Genomic Similarities and Differences.</title>
        <authorList>
            <person name="Dluhosova J."/>
            <person name="Istvanek J."/>
            <person name="Nedelnik J."/>
            <person name="Repkova J."/>
        </authorList>
    </citation>
    <scope>NUCLEOTIDE SEQUENCE [LARGE SCALE GENOMIC DNA]</scope>
    <source>
        <strain evidence="2">cv. 10/8</strain>
        <tissue evidence="1">Leaf</tissue>
    </source>
</reference>
<dbReference type="Proteomes" id="UP000265520">
    <property type="component" value="Unassembled WGS sequence"/>
</dbReference>
<feature type="non-terminal residue" evidence="1">
    <location>
        <position position="37"/>
    </location>
</feature>
<protein>
    <submittedName>
        <fullName evidence="1">Uncharacterized protein</fullName>
    </submittedName>
</protein>
<dbReference type="AlphaFoldDB" id="A0A392TC98"/>
<keyword evidence="2" id="KW-1185">Reference proteome</keyword>
<proteinExistence type="predicted"/>
<sequence length="37" mass="4313">MPQAEVYRCWLFIPSLFCSAIVDPFFQQGCDFTLLPE</sequence>
<name>A0A392TC98_9FABA</name>
<organism evidence="1 2">
    <name type="scientific">Trifolium medium</name>
    <dbReference type="NCBI Taxonomy" id="97028"/>
    <lineage>
        <taxon>Eukaryota</taxon>
        <taxon>Viridiplantae</taxon>
        <taxon>Streptophyta</taxon>
        <taxon>Embryophyta</taxon>
        <taxon>Tracheophyta</taxon>
        <taxon>Spermatophyta</taxon>
        <taxon>Magnoliopsida</taxon>
        <taxon>eudicotyledons</taxon>
        <taxon>Gunneridae</taxon>
        <taxon>Pentapetalae</taxon>
        <taxon>rosids</taxon>
        <taxon>fabids</taxon>
        <taxon>Fabales</taxon>
        <taxon>Fabaceae</taxon>
        <taxon>Papilionoideae</taxon>
        <taxon>50 kb inversion clade</taxon>
        <taxon>NPAAA clade</taxon>
        <taxon>Hologalegina</taxon>
        <taxon>IRL clade</taxon>
        <taxon>Trifolieae</taxon>
        <taxon>Trifolium</taxon>
    </lineage>
</organism>
<accession>A0A392TC98</accession>
<dbReference type="EMBL" id="LXQA010542329">
    <property type="protein sequence ID" value="MCI58204.1"/>
    <property type="molecule type" value="Genomic_DNA"/>
</dbReference>
<comment type="caution">
    <text evidence="1">The sequence shown here is derived from an EMBL/GenBank/DDBJ whole genome shotgun (WGS) entry which is preliminary data.</text>
</comment>